<dbReference type="RefSeq" id="WP_191739604.1">
    <property type="nucleotide sequence ID" value="NZ_JACSQB010000044.1"/>
</dbReference>
<dbReference type="PIRSF" id="PIRSF005261">
    <property type="entry name" value="Heat_shock_Hsp33"/>
    <property type="match status" value="1"/>
</dbReference>
<evidence type="ECO:0000313" key="7">
    <source>
        <dbReference type="EMBL" id="MBD8046631.1"/>
    </source>
</evidence>
<dbReference type="PANTHER" id="PTHR30111">
    <property type="entry name" value="33 KDA CHAPERONIN"/>
    <property type="match status" value="1"/>
</dbReference>
<dbReference type="SUPFAM" id="SSF64397">
    <property type="entry name" value="Hsp33 domain"/>
    <property type="match status" value="1"/>
</dbReference>
<gene>
    <name evidence="6 7" type="primary">hslO</name>
    <name evidence="7" type="ORF">H9637_06175</name>
</gene>
<keyword evidence="8" id="KW-1185">Reference proteome</keyword>
<dbReference type="InterPro" id="IPR016153">
    <property type="entry name" value="Heat_shock_Hsp33_N"/>
</dbReference>
<name>A0ABR8YRL6_9CLOT</name>
<dbReference type="InterPro" id="IPR016154">
    <property type="entry name" value="Heat_shock_Hsp33_C"/>
</dbReference>
<keyword evidence="2 6" id="KW-0862">Zinc</keyword>
<accession>A0ABR8YRL6</accession>
<keyword evidence="4 6" id="KW-0143">Chaperone</keyword>
<dbReference type="Proteomes" id="UP000627166">
    <property type="component" value="Unassembled WGS sequence"/>
</dbReference>
<dbReference type="CDD" id="cd00498">
    <property type="entry name" value="Hsp33"/>
    <property type="match status" value="1"/>
</dbReference>
<dbReference type="Gene3D" id="3.55.30.10">
    <property type="entry name" value="Hsp33 domain"/>
    <property type="match status" value="1"/>
</dbReference>
<keyword evidence="1 6" id="KW-0963">Cytoplasm</keyword>
<evidence type="ECO:0000256" key="5">
    <source>
        <dbReference type="ARBA" id="ARBA00023284"/>
    </source>
</evidence>
<evidence type="ECO:0000256" key="4">
    <source>
        <dbReference type="ARBA" id="ARBA00023186"/>
    </source>
</evidence>
<feature type="disulfide bond" description="Redox-active" evidence="6">
    <location>
        <begin position="270"/>
        <end position="273"/>
    </location>
</feature>
<comment type="subcellular location">
    <subcellularLocation>
        <location evidence="6">Cytoplasm</location>
    </subcellularLocation>
</comment>
<dbReference type="SUPFAM" id="SSF118352">
    <property type="entry name" value="HSP33 redox switch-like"/>
    <property type="match status" value="1"/>
</dbReference>
<dbReference type="Pfam" id="PF01430">
    <property type="entry name" value="HSP33"/>
    <property type="match status" value="1"/>
</dbReference>
<reference evidence="7 8" key="1">
    <citation type="submission" date="2020-08" db="EMBL/GenBank/DDBJ databases">
        <title>A Genomic Blueprint of the Chicken Gut Microbiome.</title>
        <authorList>
            <person name="Gilroy R."/>
            <person name="Ravi A."/>
            <person name="Getino M."/>
            <person name="Pursley I."/>
            <person name="Horton D.L."/>
            <person name="Alikhan N.-F."/>
            <person name="Baker D."/>
            <person name="Gharbi K."/>
            <person name="Hall N."/>
            <person name="Watson M."/>
            <person name="Adriaenssens E.M."/>
            <person name="Foster-Nyarko E."/>
            <person name="Jarju S."/>
            <person name="Secka A."/>
            <person name="Antonio M."/>
            <person name="Oren A."/>
            <person name="Chaudhuri R."/>
            <person name="La Ragione R.M."/>
            <person name="Hildebrand F."/>
            <person name="Pallen M.J."/>
        </authorList>
    </citation>
    <scope>NUCLEOTIDE SEQUENCE [LARGE SCALE GENOMIC DNA]</scope>
    <source>
        <strain evidence="7 8">N37</strain>
    </source>
</reference>
<dbReference type="NCBIfam" id="NF001033">
    <property type="entry name" value="PRK00114.1"/>
    <property type="match status" value="1"/>
</dbReference>
<evidence type="ECO:0000256" key="1">
    <source>
        <dbReference type="ARBA" id="ARBA00022490"/>
    </source>
</evidence>
<dbReference type="Gene3D" id="3.90.1280.10">
    <property type="entry name" value="HSP33 redox switch-like"/>
    <property type="match status" value="1"/>
</dbReference>
<comment type="PTM">
    <text evidence="6">Under oxidizing conditions two disulfide bonds are formed involving the reactive cysteines. Under reducing conditions zinc is bound to the reactive cysteines and the protein is inactive.</text>
</comment>
<sequence length="291" mass="31467">MDKLVRATAHNGDVRIIAAITTSMVQEGVNAHNCTPTASAALGRMLTAGGLMGAMLKAEGDSLTLQMDGGGEAKGIVVTAHADGTVKGYIGNPNVNLPLNEKGKLDVGGAIGKNGDLKVIRDMGLKDPYIGQVPIYTGEIGDDLAYYFTVSEQTPSAVALGVLVDTDLSIKAAGGFIIQMMPGASEFLADIITYRLQEIPSVTTMISKGMTIEEILKEIFEDMDINIYEEGKLEFKCDCSRERVESVLISIGKKELKKIYEEGKTEEVKCHFCNKSYEFTTEQLEKLLEEL</sequence>
<feature type="disulfide bond" description="Redox-active" evidence="6">
    <location>
        <begin position="237"/>
        <end position="239"/>
    </location>
</feature>
<protein>
    <recommendedName>
        <fullName evidence="6">33 kDa chaperonin</fullName>
    </recommendedName>
    <alternativeName>
        <fullName evidence="6">Heat shock protein 33 homolog</fullName>
        <shortName evidence="6">HSP33</shortName>
    </alternativeName>
</protein>
<evidence type="ECO:0000256" key="3">
    <source>
        <dbReference type="ARBA" id="ARBA00023157"/>
    </source>
</evidence>
<comment type="caution">
    <text evidence="7">The sequence shown here is derived from an EMBL/GenBank/DDBJ whole genome shotgun (WGS) entry which is preliminary data.</text>
</comment>
<dbReference type="HAMAP" id="MF_00117">
    <property type="entry name" value="HslO"/>
    <property type="match status" value="1"/>
</dbReference>
<keyword evidence="3 6" id="KW-1015">Disulfide bond</keyword>
<organism evidence="7 8">
    <name type="scientific">Clostridium faecium</name>
    <dbReference type="NCBI Taxonomy" id="2762223"/>
    <lineage>
        <taxon>Bacteria</taxon>
        <taxon>Bacillati</taxon>
        <taxon>Bacillota</taxon>
        <taxon>Clostridia</taxon>
        <taxon>Eubacteriales</taxon>
        <taxon>Clostridiaceae</taxon>
        <taxon>Clostridium</taxon>
    </lineage>
</organism>
<dbReference type="PANTHER" id="PTHR30111:SF1">
    <property type="entry name" value="33 KDA CHAPERONIN"/>
    <property type="match status" value="1"/>
</dbReference>
<comment type="function">
    <text evidence="6">Redox regulated molecular chaperone. Protects both thermally unfolding and oxidatively damaged proteins from irreversible aggregation. Plays an important role in the bacterial defense system toward oxidative stress.</text>
</comment>
<evidence type="ECO:0000256" key="2">
    <source>
        <dbReference type="ARBA" id="ARBA00022833"/>
    </source>
</evidence>
<evidence type="ECO:0000313" key="8">
    <source>
        <dbReference type="Proteomes" id="UP000627166"/>
    </source>
</evidence>
<comment type="similarity">
    <text evidence="6">Belongs to the HSP33 family.</text>
</comment>
<dbReference type="EMBL" id="JACSQB010000044">
    <property type="protein sequence ID" value="MBD8046631.1"/>
    <property type="molecule type" value="Genomic_DNA"/>
</dbReference>
<evidence type="ECO:0000256" key="6">
    <source>
        <dbReference type="HAMAP-Rule" id="MF_00117"/>
    </source>
</evidence>
<keyword evidence="5 6" id="KW-0676">Redox-active center</keyword>
<dbReference type="InterPro" id="IPR000397">
    <property type="entry name" value="Heat_shock_Hsp33"/>
</dbReference>
<proteinExistence type="inferred from homology"/>